<gene>
    <name evidence="2" type="ORF">AB1207_06550</name>
</gene>
<evidence type="ECO:0000313" key="2">
    <source>
        <dbReference type="EMBL" id="MEW9264400.1"/>
    </source>
</evidence>
<dbReference type="InterPro" id="IPR005097">
    <property type="entry name" value="Sacchrp_dh_NADP-bd"/>
</dbReference>
<dbReference type="EMBL" id="JBFNQN010000004">
    <property type="protein sequence ID" value="MEW9264400.1"/>
    <property type="molecule type" value="Genomic_DNA"/>
</dbReference>
<organism evidence="2 3">
    <name type="scientific">Kineococcus endophyticus</name>
    <dbReference type="NCBI Taxonomy" id="1181883"/>
    <lineage>
        <taxon>Bacteria</taxon>
        <taxon>Bacillati</taxon>
        <taxon>Actinomycetota</taxon>
        <taxon>Actinomycetes</taxon>
        <taxon>Kineosporiales</taxon>
        <taxon>Kineosporiaceae</taxon>
        <taxon>Kineococcus</taxon>
    </lineage>
</organism>
<reference evidence="2 3" key="1">
    <citation type="submission" date="2024-07" db="EMBL/GenBank/DDBJ databases">
        <authorList>
            <person name="Thanompreechachai J."/>
            <person name="Duangmal K."/>
        </authorList>
    </citation>
    <scope>NUCLEOTIDE SEQUENCE [LARGE SCALE GENOMIC DNA]</scope>
    <source>
        <strain evidence="2 3">KCTC 19886</strain>
    </source>
</reference>
<name>A0ABV3P4C6_9ACTN</name>
<sequence>MAGDADRDLDVVLFGASGFVGRLTAEHLAAHAPAGTRIALAGRSPERLAAVARDLGPRAADWPLVVADASDEASLRRLAESTHVVVSTVGPYLRHGLPLVQACARAGTHYADLTGEVLFVRRSIDAADEAARASGARIVHSCGFDSVPSDLAVLLAHEWAQAHDAGPLASATLDVLSARGGFSGGTVDSLRLQLDTARRDEAARRLVRDPYALSPDRAAEPDLGPQRDAFRPHRRAATGDWVAPFVMASYNTRVVRRSNALLGHAYGPRLRYAEVMAFSGRTAALTAGAVTGVLAGLTGLLAVGPVRPLLDRLLPAPGTGPSERTRRTGHFRLRVDARTESGRRATVTVAAQGDPGYAATAVMLGQSALALAVDGDRLPARAGVLTPATGIGTVLADRLRDRGFTLDVEDPGVR</sequence>
<dbReference type="Gene3D" id="3.40.50.720">
    <property type="entry name" value="NAD(P)-binding Rossmann-like Domain"/>
    <property type="match status" value="1"/>
</dbReference>
<dbReference type="RefSeq" id="WP_367637091.1">
    <property type="nucleotide sequence ID" value="NZ_JBFNQN010000004.1"/>
</dbReference>
<dbReference type="Pfam" id="PF03435">
    <property type="entry name" value="Sacchrp_dh_NADP"/>
    <property type="match status" value="1"/>
</dbReference>
<accession>A0ABV3P4C6</accession>
<dbReference type="SUPFAM" id="SSF51735">
    <property type="entry name" value="NAD(P)-binding Rossmann-fold domains"/>
    <property type="match status" value="1"/>
</dbReference>
<keyword evidence="3" id="KW-1185">Reference proteome</keyword>
<evidence type="ECO:0000259" key="1">
    <source>
        <dbReference type="Pfam" id="PF03435"/>
    </source>
</evidence>
<dbReference type="PANTHER" id="PTHR12286">
    <property type="entry name" value="SACCHAROPINE DEHYDROGENASE-LIKE OXIDOREDUCTASE"/>
    <property type="match status" value="1"/>
</dbReference>
<evidence type="ECO:0000313" key="3">
    <source>
        <dbReference type="Proteomes" id="UP001555826"/>
    </source>
</evidence>
<comment type="caution">
    <text evidence="2">The sequence shown here is derived from an EMBL/GenBank/DDBJ whole genome shotgun (WGS) entry which is preliminary data.</text>
</comment>
<dbReference type="Proteomes" id="UP001555826">
    <property type="component" value="Unassembled WGS sequence"/>
</dbReference>
<dbReference type="InterPro" id="IPR051276">
    <property type="entry name" value="Saccharopine_DH-like_oxidrdct"/>
</dbReference>
<protein>
    <submittedName>
        <fullName evidence="2">Saccharopine dehydrogenase NADP-binding domain-containing protein</fullName>
    </submittedName>
</protein>
<feature type="domain" description="Saccharopine dehydrogenase NADP binding" evidence="1">
    <location>
        <begin position="11"/>
        <end position="136"/>
    </location>
</feature>
<proteinExistence type="predicted"/>
<dbReference type="InterPro" id="IPR036291">
    <property type="entry name" value="NAD(P)-bd_dom_sf"/>
</dbReference>
<dbReference type="PANTHER" id="PTHR12286:SF5">
    <property type="entry name" value="SACCHAROPINE DEHYDROGENASE-LIKE OXIDOREDUCTASE"/>
    <property type="match status" value="1"/>
</dbReference>